<dbReference type="SUPFAM" id="SSF55469">
    <property type="entry name" value="FMN-dependent nitroreductase-like"/>
    <property type="match status" value="1"/>
</dbReference>
<protein>
    <submittedName>
        <fullName evidence="4">NADH dehydrogenase</fullName>
    </submittedName>
</protein>
<comment type="caution">
    <text evidence="4">The sequence shown here is derived from an EMBL/GenBank/DDBJ whole genome shotgun (WGS) entry which is preliminary data.</text>
</comment>
<dbReference type="Gene3D" id="3.40.109.10">
    <property type="entry name" value="NADH Oxidase"/>
    <property type="match status" value="1"/>
</dbReference>
<dbReference type="InterPro" id="IPR029479">
    <property type="entry name" value="Nitroreductase"/>
</dbReference>
<evidence type="ECO:0000256" key="2">
    <source>
        <dbReference type="ARBA" id="ARBA00023002"/>
    </source>
</evidence>
<keyword evidence="2" id="KW-0560">Oxidoreductase</keyword>
<dbReference type="PANTHER" id="PTHR43673">
    <property type="entry name" value="NAD(P)H NITROREDUCTASE YDGI-RELATED"/>
    <property type="match status" value="1"/>
</dbReference>
<dbReference type="EMBL" id="JANX01000397">
    <property type="protein sequence ID" value="KGM31979.1"/>
    <property type="molecule type" value="Genomic_DNA"/>
</dbReference>
<feature type="domain" description="Nitroreductase" evidence="3">
    <location>
        <begin position="75"/>
        <end position="162"/>
    </location>
</feature>
<organism evidence="4 5">
    <name type="scientific">Inquilinus limosus MP06</name>
    <dbReference type="NCBI Taxonomy" id="1398085"/>
    <lineage>
        <taxon>Bacteria</taxon>
        <taxon>Pseudomonadati</taxon>
        <taxon>Pseudomonadota</taxon>
        <taxon>Alphaproteobacteria</taxon>
        <taxon>Rhodospirillales</taxon>
        <taxon>Rhodospirillaceae</taxon>
        <taxon>Inquilinus</taxon>
    </lineage>
</organism>
<dbReference type="Proteomes" id="UP000029995">
    <property type="component" value="Unassembled WGS sequence"/>
</dbReference>
<dbReference type="RefSeq" id="WP_034844616.1">
    <property type="nucleotide sequence ID" value="NZ_JANX01000397.1"/>
</dbReference>
<gene>
    <name evidence="4" type="ORF">P409_24040</name>
</gene>
<proteinExistence type="inferred from homology"/>
<feature type="domain" description="Nitroreductase" evidence="3">
    <location>
        <begin position="19"/>
        <end position="66"/>
    </location>
</feature>
<dbReference type="GO" id="GO:0016491">
    <property type="term" value="F:oxidoreductase activity"/>
    <property type="evidence" value="ECO:0007669"/>
    <property type="project" value="UniProtKB-KW"/>
</dbReference>
<dbReference type="AlphaFoldDB" id="A0A0A0D1R1"/>
<dbReference type="Pfam" id="PF00881">
    <property type="entry name" value="Nitroreductase"/>
    <property type="match status" value="2"/>
</dbReference>
<evidence type="ECO:0000313" key="4">
    <source>
        <dbReference type="EMBL" id="KGM31979.1"/>
    </source>
</evidence>
<reference evidence="4 5" key="1">
    <citation type="submission" date="2014-01" db="EMBL/GenBank/DDBJ databases">
        <title>Genome sequence determination for a cystic fibrosis isolate, Inquilinus limosus.</title>
        <authorList>
            <person name="Pino M."/>
            <person name="Di Conza J."/>
            <person name="Gutkind G."/>
        </authorList>
    </citation>
    <scope>NUCLEOTIDE SEQUENCE [LARGE SCALE GENOMIC DNA]</scope>
    <source>
        <strain evidence="4 5">MP06</strain>
    </source>
</reference>
<name>A0A0A0D1R1_9PROT</name>
<sequence length="198" mass="22001">MTSLNGRVAEHDIDALFLQRWSPRAFTEEAIPEVELLRFFEAARWAPSAYNAQPWHFIYARRGTERWPVFLEILNEWNRGWAQHAAALIIVASKASFDQPDKGETPLPTHSFDAGAAWSNFALQALLAGWHTHGMAGFDRDKARSLLGLPPEYGADAAIAIGRLGDKSVLPESLQPREIPSGRKPLSAIVSEGAFRVK</sequence>
<dbReference type="PANTHER" id="PTHR43673:SF10">
    <property type="entry name" value="NADH DEHYDROGENASE_NAD(P)H NITROREDUCTASE XCC3605-RELATED"/>
    <property type="match status" value="1"/>
</dbReference>
<dbReference type="InterPro" id="IPR000415">
    <property type="entry name" value="Nitroreductase-like"/>
</dbReference>
<evidence type="ECO:0000259" key="3">
    <source>
        <dbReference type="Pfam" id="PF00881"/>
    </source>
</evidence>
<accession>A0A0A0D1R1</accession>
<evidence type="ECO:0000313" key="5">
    <source>
        <dbReference type="Proteomes" id="UP000029995"/>
    </source>
</evidence>
<dbReference type="CDD" id="cd02138">
    <property type="entry name" value="TdsD-like"/>
    <property type="match status" value="1"/>
</dbReference>
<comment type="similarity">
    <text evidence="1">Belongs to the nitroreductase family.</text>
</comment>
<evidence type="ECO:0000256" key="1">
    <source>
        <dbReference type="ARBA" id="ARBA00007118"/>
    </source>
</evidence>
<dbReference type="OrthoDB" id="9802510at2"/>